<dbReference type="SUPFAM" id="SSF50475">
    <property type="entry name" value="FMN-binding split barrel"/>
    <property type="match status" value="1"/>
</dbReference>
<organism evidence="1 2">
    <name type="scientific">Ruania alkalisoli</name>
    <dbReference type="NCBI Taxonomy" id="2779775"/>
    <lineage>
        <taxon>Bacteria</taxon>
        <taxon>Bacillati</taxon>
        <taxon>Actinomycetota</taxon>
        <taxon>Actinomycetes</taxon>
        <taxon>Micrococcales</taxon>
        <taxon>Ruaniaceae</taxon>
        <taxon>Ruania</taxon>
    </lineage>
</organism>
<sequence length="141" mass="15659">MTTIWDIDPDPSRISELTAEECWHLLADARFGRLAYRLADEVNIVPINIGVDGHRLVFRTAEGSKLLGIHMSEKVAFEIDDVGIETATSVVARGTTRVLSGDDEARAETVLPSPWTEGWKGTVVGIEVAEVTGRRFQLRRR</sequence>
<accession>A0A7M1SSW5</accession>
<gene>
    <name evidence="1" type="ORF">IM660_18700</name>
</gene>
<dbReference type="RefSeq" id="WP_193497260.1">
    <property type="nucleotide sequence ID" value="NZ_CP063169.1"/>
</dbReference>
<evidence type="ECO:0000313" key="2">
    <source>
        <dbReference type="Proteomes" id="UP000593758"/>
    </source>
</evidence>
<dbReference type="InterPro" id="IPR012349">
    <property type="entry name" value="Split_barrel_FMN-bd"/>
</dbReference>
<dbReference type="Gene3D" id="2.30.110.10">
    <property type="entry name" value="Electron Transport, Fmn-binding Protein, Chain A"/>
    <property type="match status" value="1"/>
</dbReference>
<dbReference type="KEGG" id="halt:IM660_18700"/>
<dbReference type="InterPro" id="IPR024747">
    <property type="entry name" value="Pyridox_Oxase-rel"/>
</dbReference>
<dbReference type="EMBL" id="CP063169">
    <property type="protein sequence ID" value="QOR70585.1"/>
    <property type="molecule type" value="Genomic_DNA"/>
</dbReference>
<keyword evidence="2" id="KW-1185">Reference proteome</keyword>
<name>A0A7M1SSW5_9MICO</name>
<reference evidence="1 2" key="1">
    <citation type="submission" date="2020-10" db="EMBL/GenBank/DDBJ databases">
        <title>Haloactinobacterium sp. RN3S43, a bacterium isolated from saline soil.</title>
        <authorList>
            <person name="Sun J.-Q."/>
        </authorList>
    </citation>
    <scope>NUCLEOTIDE SEQUENCE [LARGE SCALE GENOMIC DNA]</scope>
    <source>
        <strain evidence="1 2">RN3S43</strain>
    </source>
</reference>
<evidence type="ECO:0000313" key="1">
    <source>
        <dbReference type="EMBL" id="QOR70585.1"/>
    </source>
</evidence>
<protein>
    <submittedName>
        <fullName evidence="1">Pyridoxamine 5'-phosphate oxidase family protein</fullName>
    </submittedName>
</protein>
<proteinExistence type="predicted"/>
<dbReference type="Proteomes" id="UP000593758">
    <property type="component" value="Chromosome"/>
</dbReference>
<dbReference type="AlphaFoldDB" id="A0A7M1SSW5"/>
<dbReference type="Pfam" id="PF12900">
    <property type="entry name" value="Pyridox_ox_2"/>
    <property type="match status" value="1"/>
</dbReference>